<dbReference type="SUPFAM" id="SSF52540">
    <property type="entry name" value="P-loop containing nucleoside triphosphate hydrolases"/>
    <property type="match status" value="1"/>
</dbReference>
<evidence type="ECO:0000313" key="3">
    <source>
        <dbReference type="Proteomes" id="UP000308724"/>
    </source>
</evidence>
<evidence type="ECO:0000313" key="2">
    <source>
        <dbReference type="EMBL" id="TIA32626.1"/>
    </source>
</evidence>
<feature type="region of interest" description="Disordered" evidence="1">
    <location>
        <begin position="59"/>
        <end position="82"/>
    </location>
</feature>
<name>A0A4T0BEB9_AURPU</name>
<sequence>MTALSPIRDTYLAEKMRYLRFLEDRRTQRSGEHEPIRTTPIFSLAVKYAVDGAPPQYIDISDDEADTTPSSAGAEGQNDVTNRTTLATLDADQKHSTSRETPLLPQYGLLGFEIDEIDKLKPPEPIMINVHAPNSVFICGSQGSGKSYTLACLLESFLLPDSRFGRLQQPVAGLVFHYDSESSGAIAEVVHLASRGVRVNVLVSSSNFEATQDRYRAATQGVTNITVEKFLLPPSELSVERMHRLMAFSEKSDSVPLYMEVIQRILRQMAISGRSRGFNYGEFLNHLDAASLTADQQRPMKLRLDLLQSFMRWPPTKSDLKKKAPQGLLSLQPGNLTIVDLSDPFLDDATVCMLFDICLSIAKERRPRCGLVVALDEAHKYMNQSPAAANFTDRLLTTIREQRHIGIRVVISTQEPTISEKLLDLCSVSIVHQFKSPAWFQAIRAHLGGASGFLNTIDEQASMFEEIMGLAIGESKVFAPEAFIHLSDNNQPLRLRTGVLRMKTRRRIGVDGGVSVMVGETNGHAQQLFE</sequence>
<accession>A0A4T0BEB9</accession>
<dbReference type="Gene3D" id="3.40.50.300">
    <property type="entry name" value="P-loop containing nucleotide triphosphate hydrolases"/>
    <property type="match status" value="1"/>
</dbReference>
<dbReference type="AlphaFoldDB" id="A0A4T0BEB9"/>
<evidence type="ECO:0008006" key="4">
    <source>
        <dbReference type="Google" id="ProtNLM"/>
    </source>
</evidence>
<comment type="caution">
    <text evidence="2">The sequence shown here is derived from an EMBL/GenBank/DDBJ whole genome shotgun (WGS) entry which is preliminary data.</text>
</comment>
<evidence type="ECO:0000256" key="1">
    <source>
        <dbReference type="SAM" id="MobiDB-lite"/>
    </source>
</evidence>
<proteinExistence type="predicted"/>
<protein>
    <recommendedName>
        <fullName evidence="4">AAA+ ATPase domain-containing protein</fullName>
    </recommendedName>
</protein>
<gene>
    <name evidence="2" type="ORF">D6C78_08104</name>
</gene>
<organism evidence="2 3">
    <name type="scientific">Aureobasidium pullulans</name>
    <name type="common">Black yeast</name>
    <name type="synonym">Pullularia pullulans</name>
    <dbReference type="NCBI Taxonomy" id="5580"/>
    <lineage>
        <taxon>Eukaryota</taxon>
        <taxon>Fungi</taxon>
        <taxon>Dikarya</taxon>
        <taxon>Ascomycota</taxon>
        <taxon>Pezizomycotina</taxon>
        <taxon>Dothideomycetes</taxon>
        <taxon>Dothideomycetidae</taxon>
        <taxon>Dothideales</taxon>
        <taxon>Saccotheciaceae</taxon>
        <taxon>Aureobasidium</taxon>
    </lineage>
</organism>
<dbReference type="EMBL" id="QZBZ01000230">
    <property type="protein sequence ID" value="TIA32626.1"/>
    <property type="molecule type" value="Genomic_DNA"/>
</dbReference>
<reference evidence="2 3" key="1">
    <citation type="submission" date="2018-10" db="EMBL/GenBank/DDBJ databases">
        <title>Fifty Aureobasidium pullulans genomes reveal a recombining polyextremotolerant generalist.</title>
        <authorList>
            <person name="Gostincar C."/>
            <person name="Turk M."/>
            <person name="Zajc J."/>
            <person name="Gunde-Cimerman N."/>
        </authorList>
    </citation>
    <scope>NUCLEOTIDE SEQUENCE [LARGE SCALE GENOMIC DNA]</scope>
    <source>
        <strain evidence="2 3">EXF-1645</strain>
    </source>
</reference>
<dbReference type="InterPro" id="IPR027417">
    <property type="entry name" value="P-loop_NTPase"/>
</dbReference>
<dbReference type="Proteomes" id="UP000308724">
    <property type="component" value="Unassembled WGS sequence"/>
</dbReference>